<protein>
    <submittedName>
        <fullName evidence="3">Mur ligase middle domain protein</fullName>
    </submittedName>
</protein>
<dbReference type="PANTHER" id="PTHR43445">
    <property type="entry name" value="UDP-N-ACETYLMURAMATE--L-ALANINE LIGASE-RELATED"/>
    <property type="match status" value="1"/>
</dbReference>
<dbReference type="OrthoDB" id="192097at2157"/>
<evidence type="ECO:0000313" key="3">
    <source>
        <dbReference type="EMBL" id="KYH23968.1"/>
    </source>
</evidence>
<feature type="region of interest" description="Disordered" evidence="1">
    <location>
        <begin position="399"/>
        <end position="437"/>
    </location>
</feature>
<feature type="compositionally biased region" description="Polar residues" evidence="1">
    <location>
        <begin position="399"/>
        <end position="409"/>
    </location>
</feature>
<dbReference type="SUPFAM" id="SSF53623">
    <property type="entry name" value="MurD-like peptide ligases, catalytic domain"/>
    <property type="match status" value="1"/>
</dbReference>
<dbReference type="Gene3D" id="3.40.1190.10">
    <property type="entry name" value="Mur-like, catalytic domain"/>
    <property type="match status" value="1"/>
</dbReference>
<dbReference type="InterPro" id="IPR013221">
    <property type="entry name" value="Mur_ligase_cen"/>
</dbReference>
<organism evidence="3 4">
    <name type="scientific">Halalkalicoccus paucihalophilus</name>
    <dbReference type="NCBI Taxonomy" id="1008153"/>
    <lineage>
        <taxon>Archaea</taxon>
        <taxon>Methanobacteriati</taxon>
        <taxon>Methanobacteriota</taxon>
        <taxon>Stenosarchaea group</taxon>
        <taxon>Halobacteria</taxon>
        <taxon>Halobacteriales</taxon>
        <taxon>Halococcaceae</taxon>
        <taxon>Halalkalicoccus</taxon>
    </lineage>
</organism>
<dbReference type="GO" id="GO:0005524">
    <property type="term" value="F:ATP binding"/>
    <property type="evidence" value="ECO:0007669"/>
    <property type="project" value="InterPro"/>
</dbReference>
<dbReference type="EMBL" id="LTAZ01000017">
    <property type="protein sequence ID" value="KYH23968.1"/>
    <property type="molecule type" value="Genomic_DNA"/>
</dbReference>
<evidence type="ECO:0000313" key="4">
    <source>
        <dbReference type="Proteomes" id="UP000075321"/>
    </source>
</evidence>
<dbReference type="Proteomes" id="UP000075321">
    <property type="component" value="Unassembled WGS sequence"/>
</dbReference>
<dbReference type="RefSeq" id="WP_084383907.1">
    <property type="nucleotide sequence ID" value="NZ_LTAZ01000017.1"/>
</dbReference>
<dbReference type="InterPro" id="IPR050061">
    <property type="entry name" value="MurCDEF_pg_biosynth"/>
</dbReference>
<dbReference type="PANTHER" id="PTHR43445:SF1">
    <property type="entry name" value="PGA SYNTHASE CAPB"/>
    <property type="match status" value="1"/>
</dbReference>
<gene>
    <name evidence="3" type="ORF">HAPAU_40470</name>
</gene>
<sequence>MASRNLNQSESTTEPLRQRIANLVETITTGCTRGRHHQNRLDEIDPKIVVSGTRGKSSLTQWLYEILQSRDYNTFAKITGNRPVTEHGGETYDIKRGNRVTLYENERELRKHTPEDAMVVENQAISSYTTRMVNRSFTDARVVVLSNVREDHLSTLGSDRYQVARGLVRAIPAGTHVVNAERDPHLRSYLEEEIHRRGATVSHVTVPEEYESIPGIESIYALNHVLAAIGEAPLTEDSLEAYRDEMRVEWTDLPNGKVYNAAEVNDVQSTEMVRQALLGGNETTEETPVTPFLYLRGDRRGRTVSFLYYLNELYEENERAFETVHVGGETTEVFKRKAQFPVEIHNTDVESAGEVLDALLETGYPAFLMGNTVAEFMREFETEIDRRESVTQLDVQSQQTVGDMATTITDGGYPREELPGPPVPSPQAKNESNHDGE</sequence>
<dbReference type="PATRIC" id="fig|1008153.3.peg.4335"/>
<evidence type="ECO:0000256" key="1">
    <source>
        <dbReference type="SAM" id="MobiDB-lite"/>
    </source>
</evidence>
<evidence type="ECO:0000259" key="2">
    <source>
        <dbReference type="Pfam" id="PF08245"/>
    </source>
</evidence>
<reference evidence="3 4" key="1">
    <citation type="submission" date="2016-02" db="EMBL/GenBank/DDBJ databases">
        <title>Genome sequence of Halalkalicoccus paucihalophilus DSM 24557.</title>
        <authorList>
            <person name="Poehlein A."/>
            <person name="Daniel R."/>
        </authorList>
    </citation>
    <scope>NUCLEOTIDE SEQUENCE [LARGE SCALE GENOMIC DNA]</scope>
    <source>
        <strain evidence="3 4">DSM 24557</strain>
    </source>
</reference>
<dbReference type="GO" id="GO:0016881">
    <property type="term" value="F:acid-amino acid ligase activity"/>
    <property type="evidence" value="ECO:0007669"/>
    <property type="project" value="InterPro"/>
</dbReference>
<feature type="domain" description="Mur ligase central" evidence="2">
    <location>
        <begin position="50"/>
        <end position="193"/>
    </location>
</feature>
<comment type="caution">
    <text evidence="3">The sequence shown here is derived from an EMBL/GenBank/DDBJ whole genome shotgun (WGS) entry which is preliminary data.</text>
</comment>
<keyword evidence="4" id="KW-1185">Reference proteome</keyword>
<dbReference type="InterPro" id="IPR036565">
    <property type="entry name" value="Mur-like_cat_sf"/>
</dbReference>
<accession>A0A151A8E0</accession>
<dbReference type="Pfam" id="PF08245">
    <property type="entry name" value="Mur_ligase_M"/>
    <property type="match status" value="1"/>
</dbReference>
<keyword evidence="3" id="KW-0436">Ligase</keyword>
<proteinExistence type="predicted"/>
<dbReference type="AlphaFoldDB" id="A0A151A8E0"/>
<name>A0A151A8E0_9EURY</name>